<evidence type="ECO:0000313" key="6">
    <source>
        <dbReference type="EMBL" id="PYC47084.1"/>
    </source>
</evidence>
<dbReference type="Proteomes" id="UP000248012">
    <property type="component" value="Unassembled WGS sequence"/>
</dbReference>
<evidence type="ECO:0000256" key="2">
    <source>
        <dbReference type="ARBA" id="ARBA00023125"/>
    </source>
</evidence>
<keyword evidence="3" id="KW-0804">Transcription</keyword>
<reference evidence="6 7" key="1">
    <citation type="submission" date="2018-05" db="EMBL/GenBank/DDBJ databases">
        <title>Oceanovita maritima gen. nov., sp. nov., a marine bacterium in the family Rhodobacteraceae isolated from surface seawater of Lundu port Xiamen, China.</title>
        <authorList>
            <person name="Hetharua B.H."/>
            <person name="Min D."/>
            <person name="Liao H."/>
            <person name="Tian Y."/>
        </authorList>
    </citation>
    <scope>NUCLEOTIDE SEQUENCE [LARGE SCALE GENOMIC DNA]</scope>
    <source>
        <strain evidence="6 7">FSX-11</strain>
    </source>
</reference>
<dbReference type="NCBIfam" id="TIGR00229">
    <property type="entry name" value="sensory_box"/>
    <property type="match status" value="1"/>
</dbReference>
<dbReference type="SUPFAM" id="SSF46894">
    <property type="entry name" value="C-terminal effector domain of the bipartite response regulators"/>
    <property type="match status" value="1"/>
</dbReference>
<dbReference type="Pfam" id="PF13426">
    <property type="entry name" value="PAS_9"/>
    <property type="match status" value="1"/>
</dbReference>
<dbReference type="AlphaFoldDB" id="A0A2V4MX70"/>
<dbReference type="GO" id="GO:0006355">
    <property type="term" value="P:regulation of DNA-templated transcription"/>
    <property type="evidence" value="ECO:0007669"/>
    <property type="project" value="InterPro"/>
</dbReference>
<evidence type="ECO:0000313" key="7">
    <source>
        <dbReference type="Proteomes" id="UP000248012"/>
    </source>
</evidence>
<protein>
    <submittedName>
        <fullName evidence="6">Helix-turn-helix transcriptional regulator</fullName>
    </submittedName>
</protein>
<dbReference type="SUPFAM" id="SSF55785">
    <property type="entry name" value="PYP-like sensor domain (PAS domain)"/>
    <property type="match status" value="1"/>
</dbReference>
<name>A0A2V4MX70_9RHOB</name>
<dbReference type="PANTHER" id="PTHR44688:SF16">
    <property type="entry name" value="DNA-BINDING TRANSCRIPTIONAL ACTIVATOR DEVR_DOSR"/>
    <property type="match status" value="1"/>
</dbReference>
<evidence type="ECO:0000259" key="4">
    <source>
        <dbReference type="PROSITE" id="PS50043"/>
    </source>
</evidence>
<evidence type="ECO:0000256" key="3">
    <source>
        <dbReference type="ARBA" id="ARBA00023163"/>
    </source>
</evidence>
<comment type="caution">
    <text evidence="6">The sequence shown here is derived from an EMBL/GenBank/DDBJ whole genome shotgun (WGS) entry which is preliminary data.</text>
</comment>
<dbReference type="Gene3D" id="1.10.10.10">
    <property type="entry name" value="Winged helix-like DNA-binding domain superfamily/Winged helix DNA-binding domain"/>
    <property type="match status" value="1"/>
</dbReference>
<dbReference type="PROSITE" id="PS50112">
    <property type="entry name" value="PAS"/>
    <property type="match status" value="1"/>
</dbReference>
<dbReference type="SMART" id="SM00091">
    <property type="entry name" value="PAS"/>
    <property type="match status" value="1"/>
</dbReference>
<organism evidence="6 7">
    <name type="scientific">Litorivita pollutaquae</name>
    <dbReference type="NCBI Taxonomy" id="2200892"/>
    <lineage>
        <taxon>Bacteria</taxon>
        <taxon>Pseudomonadati</taxon>
        <taxon>Pseudomonadota</taxon>
        <taxon>Alphaproteobacteria</taxon>
        <taxon>Rhodobacterales</taxon>
        <taxon>Paracoccaceae</taxon>
        <taxon>Litorivita</taxon>
    </lineage>
</organism>
<keyword evidence="1" id="KW-0805">Transcription regulation</keyword>
<accession>A0A2V4MX70</accession>
<dbReference type="InterPro" id="IPR035965">
    <property type="entry name" value="PAS-like_dom_sf"/>
</dbReference>
<dbReference type="InterPro" id="IPR000792">
    <property type="entry name" value="Tscrpt_reg_LuxR_C"/>
</dbReference>
<dbReference type="Gene3D" id="3.30.450.20">
    <property type="entry name" value="PAS domain"/>
    <property type="match status" value="1"/>
</dbReference>
<dbReference type="PRINTS" id="PR00038">
    <property type="entry name" value="HTHLUXR"/>
</dbReference>
<dbReference type="PROSITE" id="PS50043">
    <property type="entry name" value="HTH_LUXR_2"/>
    <property type="match status" value="1"/>
</dbReference>
<keyword evidence="7" id="KW-1185">Reference proteome</keyword>
<evidence type="ECO:0000259" key="5">
    <source>
        <dbReference type="PROSITE" id="PS50112"/>
    </source>
</evidence>
<dbReference type="InterPro" id="IPR036388">
    <property type="entry name" value="WH-like_DNA-bd_sf"/>
</dbReference>
<proteinExistence type="predicted"/>
<dbReference type="GO" id="GO:0003677">
    <property type="term" value="F:DNA binding"/>
    <property type="evidence" value="ECO:0007669"/>
    <property type="project" value="UniProtKB-KW"/>
</dbReference>
<dbReference type="PANTHER" id="PTHR44688">
    <property type="entry name" value="DNA-BINDING TRANSCRIPTIONAL ACTIVATOR DEVR_DOSR"/>
    <property type="match status" value="1"/>
</dbReference>
<dbReference type="OrthoDB" id="9782655at2"/>
<gene>
    <name evidence="6" type="ORF">DI396_12245</name>
</gene>
<dbReference type="EMBL" id="QFVT01000008">
    <property type="protein sequence ID" value="PYC47084.1"/>
    <property type="molecule type" value="Genomic_DNA"/>
</dbReference>
<dbReference type="Pfam" id="PF00196">
    <property type="entry name" value="GerE"/>
    <property type="match status" value="1"/>
</dbReference>
<feature type="domain" description="HTH luxR-type" evidence="4">
    <location>
        <begin position="117"/>
        <end position="182"/>
    </location>
</feature>
<dbReference type="PROSITE" id="PS00622">
    <property type="entry name" value="HTH_LUXR_1"/>
    <property type="match status" value="1"/>
</dbReference>
<dbReference type="SMART" id="SM00421">
    <property type="entry name" value="HTH_LUXR"/>
    <property type="match status" value="1"/>
</dbReference>
<dbReference type="InterPro" id="IPR000014">
    <property type="entry name" value="PAS"/>
</dbReference>
<evidence type="ECO:0000256" key="1">
    <source>
        <dbReference type="ARBA" id="ARBA00023015"/>
    </source>
</evidence>
<keyword evidence="2" id="KW-0238">DNA-binding</keyword>
<dbReference type="CDD" id="cd00130">
    <property type="entry name" value="PAS"/>
    <property type="match status" value="1"/>
</dbReference>
<feature type="domain" description="PAS" evidence="5">
    <location>
        <begin position="18"/>
        <end position="55"/>
    </location>
</feature>
<sequence>MMDQSLALLAFDAAPVGIVLSEDRVIRACNARFADLFGYERRDIIGQSFRMFYPSGSDFDRVRDIGLEPLKQAATYSDERIMRHENGKPIWFRFRAHTLTPETPLARVVMSFAPLAHAEAAQSLTPRERDVISGLSRGLTSKEIARELNLSPRSIEDVRARLLRKFEVRNASALLARLSHLG</sequence>
<dbReference type="InterPro" id="IPR016032">
    <property type="entry name" value="Sig_transdc_resp-reg_C-effctor"/>
</dbReference>
<dbReference type="CDD" id="cd06170">
    <property type="entry name" value="LuxR_C_like"/>
    <property type="match status" value="1"/>
</dbReference>